<feature type="compositionally biased region" description="Basic and acidic residues" evidence="1">
    <location>
        <begin position="480"/>
        <end position="493"/>
    </location>
</feature>
<evidence type="ECO:0000313" key="4">
    <source>
        <dbReference type="Proteomes" id="UP000006072"/>
    </source>
</evidence>
<dbReference type="eggNOG" id="COG5651">
    <property type="taxonomic scope" value="Bacteria"/>
</dbReference>
<feature type="region of interest" description="Disordered" evidence="1">
    <location>
        <begin position="364"/>
        <end position="580"/>
    </location>
</feature>
<evidence type="ECO:0000259" key="2">
    <source>
        <dbReference type="Pfam" id="PF08237"/>
    </source>
</evidence>
<gene>
    <name evidence="3" type="ORF">MVAC_01939</name>
</gene>
<dbReference type="AlphaFoldDB" id="K0UZY5"/>
<reference evidence="3 4" key="1">
    <citation type="journal article" date="2012" name="J. Bacteriol.">
        <title>Complete Genome Sequence of Mycobacterium vaccae Type Strain ATCC 25954.</title>
        <authorList>
            <person name="Ho Y.S."/>
            <person name="Adroub S.A."/>
            <person name="Abadi M."/>
            <person name="Al Alwan B."/>
            <person name="Alkhateeb R."/>
            <person name="Gao G."/>
            <person name="Ragab A."/>
            <person name="Ali S."/>
            <person name="van Soolingen D."/>
            <person name="Bitter W."/>
            <person name="Pain A."/>
            <person name="Abdallah A.M."/>
        </authorList>
    </citation>
    <scope>NUCLEOTIDE SEQUENCE [LARGE SCALE GENOMIC DNA]</scope>
    <source>
        <strain evidence="3 4">ATCC 25954</strain>
    </source>
</reference>
<feature type="domain" description="PE-PPE" evidence="2">
    <location>
        <begin position="106"/>
        <end position="319"/>
    </location>
</feature>
<dbReference type="HOGENOM" id="CLU_469961_0_0_11"/>
<dbReference type="InterPro" id="IPR013228">
    <property type="entry name" value="PE-PPE_C"/>
</dbReference>
<accession>K0UZY5</accession>
<dbReference type="Pfam" id="PF08237">
    <property type="entry name" value="PE-PPE"/>
    <property type="match status" value="1"/>
</dbReference>
<feature type="compositionally biased region" description="Basic and acidic residues" evidence="1">
    <location>
        <begin position="404"/>
        <end position="415"/>
    </location>
</feature>
<organism evidence="3 4">
    <name type="scientific">Mycolicibacterium vaccae ATCC 25954</name>
    <dbReference type="NCBI Taxonomy" id="1194972"/>
    <lineage>
        <taxon>Bacteria</taxon>
        <taxon>Bacillati</taxon>
        <taxon>Actinomycetota</taxon>
        <taxon>Actinomycetes</taxon>
        <taxon>Mycobacteriales</taxon>
        <taxon>Mycobacteriaceae</taxon>
        <taxon>Mycolicibacterium</taxon>
    </lineage>
</organism>
<dbReference type="Proteomes" id="UP000006072">
    <property type="component" value="Unassembled WGS sequence"/>
</dbReference>
<protein>
    <submittedName>
        <fullName evidence="3">PE family protein</fullName>
    </submittedName>
</protein>
<dbReference type="EMBL" id="ALQA01000003">
    <property type="protein sequence ID" value="EJZ12326.1"/>
    <property type="molecule type" value="Genomic_DNA"/>
</dbReference>
<evidence type="ECO:0000313" key="3">
    <source>
        <dbReference type="EMBL" id="EJZ12326.1"/>
    </source>
</evidence>
<comment type="caution">
    <text evidence="3">The sequence shown here is derived from an EMBL/GenBank/DDBJ whole genome shotgun (WGS) entry which is preliminary data.</text>
</comment>
<evidence type="ECO:0000256" key="1">
    <source>
        <dbReference type="SAM" id="MobiDB-lite"/>
    </source>
</evidence>
<feature type="compositionally biased region" description="Polar residues" evidence="1">
    <location>
        <begin position="505"/>
        <end position="516"/>
    </location>
</feature>
<dbReference type="RefSeq" id="WP_003928853.1">
    <property type="nucleotide sequence ID" value="NZ_JH814684.1"/>
</dbReference>
<keyword evidence="4" id="KW-1185">Reference proteome</keyword>
<proteinExistence type="predicted"/>
<name>K0UZY5_MYCVA</name>
<sequence length="580" mass="60919">MATAGLVLTAGTLTPVQSETPAMNLSADTTALIVCGTTCPTPDDITIDIVKNQYIAPTHPGDIDYVPVTTPEEFWPITGIFRLLGLALGDPRLFGLGGPAWPDEPWWKLTGLFDLTANRSLQKGADSLEAAVAANENDHRVIYGISQGAGVANVVKRRLAEQYPAGTEGSVPDIDFVLSGDPNLPNGGLASRFAGVHIPILDLLLNGPAATDTPFDTVEIARQYDGFTDFPLYPLNLLADLNAILGLVYVHMYSFDVSLPAKDPTTSPAYRGTFGDTSYYVFDNPDLPLFGPLRTLGVPEPLIDVVEPFFRVLVELGYDRSIPPWEPTVARLIPKVDPAKLIVDLVNAVGQGINNALAVVGLPPLLKIPEPPRPATRADDVGTGMERTAGAEPVVSGVGLGKSDPPRSESARDEAEGTSLRTGLDAMASAAEGGPESTGVPQPGESLAADDVPSKDTAVGGASPPVIGSERVEPTSQPPEPRHLGRDSFDAPERPSVVSRHSVDATRTSGSGTTETAIAGHSVTADGTDTADEPPSAGTPVAAHRWSSGPSLQREPRDGGPRTTENRGPSGTSSRWPDRS</sequence>
<dbReference type="PATRIC" id="fig|1194972.3.peg.395"/>
<feature type="compositionally biased region" description="Polar residues" evidence="1">
    <location>
        <begin position="566"/>
        <end position="580"/>
    </location>
</feature>